<feature type="transmembrane region" description="Helical" evidence="1">
    <location>
        <begin position="179"/>
        <end position="202"/>
    </location>
</feature>
<dbReference type="Proteomes" id="UP001221597">
    <property type="component" value="Chromosome"/>
</dbReference>
<gene>
    <name evidence="2" type="ORF">P9989_06795</name>
</gene>
<evidence type="ECO:0000313" key="2">
    <source>
        <dbReference type="EMBL" id="WFT76065.1"/>
    </source>
</evidence>
<proteinExistence type="predicted"/>
<organism evidence="2 3">
    <name type="scientific">Halobacillus naozhouensis</name>
    <dbReference type="NCBI Taxonomy" id="554880"/>
    <lineage>
        <taxon>Bacteria</taxon>
        <taxon>Bacillati</taxon>
        <taxon>Bacillota</taxon>
        <taxon>Bacilli</taxon>
        <taxon>Bacillales</taxon>
        <taxon>Bacillaceae</taxon>
        <taxon>Halobacillus</taxon>
    </lineage>
</organism>
<keyword evidence="1" id="KW-1133">Transmembrane helix</keyword>
<dbReference type="EMBL" id="CP121671">
    <property type="protein sequence ID" value="WFT76065.1"/>
    <property type="molecule type" value="Genomic_DNA"/>
</dbReference>
<accession>A0ABY8J0Q2</accession>
<keyword evidence="3" id="KW-1185">Reference proteome</keyword>
<evidence type="ECO:0000313" key="3">
    <source>
        <dbReference type="Proteomes" id="UP001221597"/>
    </source>
</evidence>
<name>A0ABY8J0Q2_9BACI</name>
<dbReference type="RefSeq" id="WP_283078023.1">
    <property type="nucleotide sequence ID" value="NZ_CP121671.1"/>
</dbReference>
<evidence type="ECO:0000256" key="1">
    <source>
        <dbReference type="SAM" id="Phobius"/>
    </source>
</evidence>
<sequence length="210" mass="23854">MNHLSRKVLSFRDINYQWVLVTSILIFMATLYADLYEDPSYVPLLAVSGYGIALLVGGIWGAMNYIGHVRVNMVYRKNNDIPAFVDNLAIDREEKLELQAYLEDYTKDLVSQGKDEEEAVKLAIDHFKIKEFSSLSKDTQIFNLHAHYYLWGYTGIAGVLCLSLLYVTNAVITSSLTLIVLEATLFAYGFGFAALFFVYKLLDTILYSKL</sequence>
<reference evidence="2 3" key="1">
    <citation type="submission" date="2023-04" db="EMBL/GenBank/DDBJ databases">
        <title>Genome sequence of Halobacillus naozhouensis KACC 21980.</title>
        <authorList>
            <person name="Kim S."/>
            <person name="Heo J."/>
            <person name="Kwon S.-W."/>
        </authorList>
    </citation>
    <scope>NUCLEOTIDE SEQUENCE [LARGE SCALE GENOMIC DNA]</scope>
    <source>
        <strain evidence="2 3">KCTC 13234</strain>
    </source>
</reference>
<feature type="transmembrane region" description="Helical" evidence="1">
    <location>
        <begin position="16"/>
        <end position="35"/>
    </location>
</feature>
<feature type="transmembrane region" description="Helical" evidence="1">
    <location>
        <begin position="148"/>
        <end position="167"/>
    </location>
</feature>
<feature type="transmembrane region" description="Helical" evidence="1">
    <location>
        <begin position="41"/>
        <end position="67"/>
    </location>
</feature>
<evidence type="ECO:0008006" key="4">
    <source>
        <dbReference type="Google" id="ProtNLM"/>
    </source>
</evidence>
<protein>
    <recommendedName>
        <fullName evidence="4">SMODS and SLOG-associating 2TM effector domain-containing protein</fullName>
    </recommendedName>
</protein>
<keyword evidence="1" id="KW-0812">Transmembrane</keyword>
<keyword evidence="1" id="KW-0472">Membrane</keyword>